<gene>
    <name evidence="16" type="ORF">KFK09_022175</name>
</gene>
<dbReference type="FunFam" id="3.90.70.10:FF:000026">
    <property type="entry name" value="Ubiquitin carboxyl-terminal hydrolase 15"/>
    <property type="match status" value="1"/>
</dbReference>
<dbReference type="GO" id="GO:0008270">
    <property type="term" value="F:zinc ion binding"/>
    <property type="evidence" value="ECO:0007669"/>
    <property type="project" value="UniProtKB-KW"/>
</dbReference>
<accession>A0A8T3AI89</accession>
<keyword evidence="6 11" id="KW-0863">Zinc-finger</keyword>
<dbReference type="OrthoDB" id="420187at2759"/>
<dbReference type="PROSITE" id="PS50865">
    <property type="entry name" value="ZF_MYND_2"/>
    <property type="match status" value="1"/>
</dbReference>
<dbReference type="PROSITE" id="PS01360">
    <property type="entry name" value="ZF_MYND_1"/>
    <property type="match status" value="1"/>
</dbReference>
<feature type="domain" description="MYND-type" evidence="15">
    <location>
        <begin position="85"/>
        <end position="122"/>
    </location>
</feature>
<organism evidence="16 17">
    <name type="scientific">Dendrobium nobile</name>
    <name type="common">Orchid</name>
    <dbReference type="NCBI Taxonomy" id="94219"/>
    <lineage>
        <taxon>Eukaryota</taxon>
        <taxon>Viridiplantae</taxon>
        <taxon>Streptophyta</taxon>
        <taxon>Embryophyta</taxon>
        <taxon>Tracheophyta</taxon>
        <taxon>Spermatophyta</taxon>
        <taxon>Magnoliopsida</taxon>
        <taxon>Liliopsida</taxon>
        <taxon>Asparagales</taxon>
        <taxon>Orchidaceae</taxon>
        <taxon>Epidendroideae</taxon>
        <taxon>Malaxideae</taxon>
        <taxon>Dendrobiinae</taxon>
        <taxon>Dendrobium</taxon>
    </lineage>
</organism>
<name>A0A8T3AI89_DENNO</name>
<dbReference type="GO" id="GO:0006508">
    <property type="term" value="P:proteolysis"/>
    <property type="evidence" value="ECO:0007669"/>
    <property type="project" value="UniProtKB-KW"/>
</dbReference>
<keyword evidence="17" id="KW-1185">Reference proteome</keyword>
<dbReference type="PANTHER" id="PTHR24006">
    <property type="entry name" value="UBIQUITIN CARBOXYL-TERMINAL HYDROLASE"/>
    <property type="match status" value="1"/>
</dbReference>
<evidence type="ECO:0000256" key="2">
    <source>
        <dbReference type="ARBA" id="ARBA00009085"/>
    </source>
</evidence>
<evidence type="ECO:0000256" key="8">
    <source>
        <dbReference type="ARBA" id="ARBA00022801"/>
    </source>
</evidence>
<evidence type="ECO:0000259" key="14">
    <source>
        <dbReference type="PROSITE" id="PS50235"/>
    </source>
</evidence>
<keyword evidence="5" id="KW-0479">Metal-binding</keyword>
<evidence type="ECO:0000256" key="9">
    <source>
        <dbReference type="ARBA" id="ARBA00022807"/>
    </source>
</evidence>
<comment type="catalytic activity">
    <reaction evidence="1">
        <text>Thiol-dependent hydrolysis of ester, thioester, amide, peptide and isopeptide bonds formed by the C-terminal Gly of ubiquitin (a 76-residue protein attached to proteins as an intracellular targeting signal).</text>
        <dbReference type="EC" id="3.4.19.12"/>
    </reaction>
</comment>
<dbReference type="InterPro" id="IPR028889">
    <property type="entry name" value="USP"/>
</dbReference>
<feature type="domain" description="USP" evidence="14">
    <location>
        <begin position="505"/>
        <end position="809"/>
    </location>
</feature>
<keyword evidence="13" id="KW-1133">Transmembrane helix</keyword>
<dbReference type="GO" id="GO:0005829">
    <property type="term" value="C:cytosol"/>
    <property type="evidence" value="ECO:0007669"/>
    <property type="project" value="TreeGrafter"/>
</dbReference>
<dbReference type="AlphaFoldDB" id="A0A8T3AI89"/>
<dbReference type="Gene3D" id="6.10.140.2220">
    <property type="match status" value="1"/>
</dbReference>
<evidence type="ECO:0000256" key="10">
    <source>
        <dbReference type="ARBA" id="ARBA00022833"/>
    </source>
</evidence>
<dbReference type="GO" id="GO:0016579">
    <property type="term" value="P:protein deubiquitination"/>
    <property type="evidence" value="ECO:0007669"/>
    <property type="project" value="InterPro"/>
</dbReference>
<reference evidence="16" key="1">
    <citation type="journal article" date="2022" name="Front. Genet.">
        <title>Chromosome-Scale Assembly of the Dendrobium nobile Genome Provides Insights Into the Molecular Mechanism of the Biosynthesis of the Medicinal Active Ingredient of Dendrobium.</title>
        <authorList>
            <person name="Xu Q."/>
            <person name="Niu S.-C."/>
            <person name="Li K.-L."/>
            <person name="Zheng P.-J."/>
            <person name="Zhang X.-J."/>
            <person name="Jia Y."/>
            <person name="Liu Y."/>
            <person name="Niu Y.-X."/>
            <person name="Yu L.-H."/>
            <person name="Chen D.-F."/>
            <person name="Zhang G.-Q."/>
        </authorList>
    </citation>
    <scope>NUCLEOTIDE SEQUENCE</scope>
    <source>
        <tissue evidence="16">Leaf</tissue>
    </source>
</reference>
<keyword evidence="13" id="KW-0472">Membrane</keyword>
<dbReference type="GO" id="GO:0004843">
    <property type="term" value="F:cysteine-type deubiquitinase activity"/>
    <property type="evidence" value="ECO:0007669"/>
    <property type="project" value="UniProtKB-EC"/>
</dbReference>
<keyword evidence="10" id="KW-0862">Zinc</keyword>
<feature type="transmembrane region" description="Helical" evidence="13">
    <location>
        <begin position="7"/>
        <end position="28"/>
    </location>
</feature>
<dbReference type="Pfam" id="PF00443">
    <property type="entry name" value="UCH"/>
    <property type="match status" value="1"/>
</dbReference>
<dbReference type="SMR" id="A0A8T3AI89"/>
<dbReference type="FunFam" id="6.10.140.2220:FF:000006">
    <property type="entry name" value="Ubiquitin carboxyl-terminal hydrolase 15"/>
    <property type="match status" value="1"/>
</dbReference>
<evidence type="ECO:0000256" key="11">
    <source>
        <dbReference type="PROSITE-ProRule" id="PRU00134"/>
    </source>
</evidence>
<feature type="region of interest" description="Disordered" evidence="12">
    <location>
        <begin position="843"/>
        <end position="865"/>
    </location>
</feature>
<feature type="region of interest" description="Disordered" evidence="12">
    <location>
        <begin position="884"/>
        <end position="903"/>
    </location>
</feature>
<keyword evidence="9" id="KW-0788">Thiol protease</keyword>
<dbReference type="InterPro" id="IPR038765">
    <property type="entry name" value="Papain-like_cys_pep_sf"/>
</dbReference>
<evidence type="ECO:0000259" key="15">
    <source>
        <dbReference type="PROSITE" id="PS50865"/>
    </source>
</evidence>
<dbReference type="PROSITE" id="PS50235">
    <property type="entry name" value="USP_3"/>
    <property type="match status" value="1"/>
</dbReference>
<dbReference type="PANTHER" id="PTHR24006:SF874">
    <property type="entry name" value="UBIQUITIN CARBOXYL-TERMINAL HYDROLASE 16"/>
    <property type="match status" value="1"/>
</dbReference>
<evidence type="ECO:0000256" key="13">
    <source>
        <dbReference type="SAM" id="Phobius"/>
    </source>
</evidence>
<evidence type="ECO:0000256" key="3">
    <source>
        <dbReference type="ARBA" id="ARBA00012759"/>
    </source>
</evidence>
<keyword evidence="7" id="KW-0833">Ubl conjugation pathway</keyword>
<evidence type="ECO:0000313" key="17">
    <source>
        <dbReference type="Proteomes" id="UP000829196"/>
    </source>
</evidence>
<evidence type="ECO:0000256" key="1">
    <source>
        <dbReference type="ARBA" id="ARBA00000707"/>
    </source>
</evidence>
<evidence type="ECO:0000256" key="6">
    <source>
        <dbReference type="ARBA" id="ARBA00022771"/>
    </source>
</evidence>
<comment type="similarity">
    <text evidence="2">Belongs to the peptidase C19 family.</text>
</comment>
<dbReference type="Proteomes" id="UP000829196">
    <property type="component" value="Unassembled WGS sequence"/>
</dbReference>
<sequence>MPGRWDLGFHGAVALVLVVFVHVVWMAVCRRWKLAQARREEVEFLARLAAEESAREEMEATLTYVPASIESSGVEYVGGTWRFECAVCHMPTSTRCSRCKTVRYCSGTCQIIHWRRGHKDECHRPQFDHQDKLLESSSHFSGLQAEKSKLLDGTVGNEQKSFTNHVATCFVGPSSDSNLYNLVVRDNDIKDFRSFLDSSRTDSSFGSLVDSLSSCSTYPGSLENCEEASACEGLHPQLHAKTGEALSRDIASVGPKKAAVANFVEVPSVGLGSASLLVNSSSHTINSKKKLSGCCTKECKYRLNDSLELSSVSSNLNTTTKFSQCSSNNSKNIGVELHAFCPDTHSKHSEENRTLGTSSTHGRSFANALDGTKKSNLMDCRVKGCDKPGFSPTWKSADDWLLNARRLRSRSISLAERAFYGGGRHSILDDSSSKVNNAPTMTSKFSKSASPLSNCKSDLRASVKSTIHQLNPSLSSGGFSSMPMNFPYELFAKLYNSDKVDMDPFGLFNCGNSCFANAVLQCLAFTRPLTAYLLEGFHRAKCSRRGWCFTCEFENLILKGKQGQSPLSPVGILSRIDRIGSHLAHGREEDAHEFLRYAIDAMQYTCIKETGDVAENFLEDTSSLIQLTFGGYLRSEINCMKCKAKSEQLERMMDLTVEIQGNIGTLEQALEQFTTTEVLDGENRYRCDRCKSFERAKKKLSVVEAPNILTIALKRFQLGKFGKLNKAIRFPVKLDLAPYMSRVDPCPLYNLYAVVVHVDVMNAAFSGHYICYVKSMKGKWYMINDKEVRPVELERVLKENAYILFYARKSSQAPSLIKNERGHVSLKTSSWFKKPAKFVHGNEESPFHRHSSSLPHRNHDQLNRTTSERLYFPRTDSFSDSFSLSCSEEGSWTTDSTRNSTSTDELSDYLFGGAQQSRWSRPLQLSKESDYNGHFPSRSRNYFHHEENGGSEGMGNHDFSDFLYSDRTNNSGIVKEKCRGKETCWNNPKGERSSVLLRSSSVKERRHQRLY</sequence>
<dbReference type="InterPro" id="IPR001394">
    <property type="entry name" value="Peptidase_C19_UCH"/>
</dbReference>
<dbReference type="SUPFAM" id="SSF144232">
    <property type="entry name" value="HIT/MYND zinc finger-like"/>
    <property type="match status" value="1"/>
</dbReference>
<evidence type="ECO:0000256" key="7">
    <source>
        <dbReference type="ARBA" id="ARBA00022786"/>
    </source>
</evidence>
<feature type="region of interest" description="Disordered" evidence="12">
    <location>
        <begin position="345"/>
        <end position="367"/>
    </location>
</feature>
<dbReference type="InterPro" id="IPR018200">
    <property type="entry name" value="USP_CS"/>
</dbReference>
<dbReference type="Pfam" id="PF01753">
    <property type="entry name" value="zf-MYND"/>
    <property type="match status" value="1"/>
</dbReference>
<dbReference type="Gene3D" id="3.90.70.10">
    <property type="entry name" value="Cysteine proteinases"/>
    <property type="match status" value="1"/>
</dbReference>
<evidence type="ECO:0000256" key="5">
    <source>
        <dbReference type="ARBA" id="ARBA00022723"/>
    </source>
</evidence>
<protein>
    <recommendedName>
        <fullName evidence="3">ubiquitinyl hydrolase 1</fullName>
        <ecNumber evidence="3">3.4.19.12</ecNumber>
    </recommendedName>
</protein>
<evidence type="ECO:0000256" key="4">
    <source>
        <dbReference type="ARBA" id="ARBA00022670"/>
    </source>
</evidence>
<dbReference type="InterPro" id="IPR002893">
    <property type="entry name" value="Znf_MYND"/>
</dbReference>
<evidence type="ECO:0000256" key="12">
    <source>
        <dbReference type="SAM" id="MobiDB-lite"/>
    </source>
</evidence>
<dbReference type="GO" id="GO:0005634">
    <property type="term" value="C:nucleus"/>
    <property type="evidence" value="ECO:0007669"/>
    <property type="project" value="TreeGrafter"/>
</dbReference>
<keyword evidence="4" id="KW-0645">Protease</keyword>
<dbReference type="SUPFAM" id="SSF54001">
    <property type="entry name" value="Cysteine proteinases"/>
    <property type="match status" value="1"/>
</dbReference>
<dbReference type="EMBL" id="JAGYWB010000016">
    <property type="protein sequence ID" value="KAI0495868.1"/>
    <property type="molecule type" value="Genomic_DNA"/>
</dbReference>
<dbReference type="InterPro" id="IPR050164">
    <property type="entry name" value="Peptidase_C19"/>
</dbReference>
<evidence type="ECO:0000313" key="16">
    <source>
        <dbReference type="EMBL" id="KAI0495868.1"/>
    </source>
</evidence>
<keyword evidence="8" id="KW-0378">Hydrolase</keyword>
<comment type="caution">
    <text evidence="16">The sequence shown here is derived from an EMBL/GenBank/DDBJ whole genome shotgun (WGS) entry which is preliminary data.</text>
</comment>
<keyword evidence="13" id="KW-0812">Transmembrane</keyword>
<dbReference type="EC" id="3.4.19.12" evidence="3"/>
<dbReference type="PROSITE" id="PS00972">
    <property type="entry name" value="USP_1"/>
    <property type="match status" value="1"/>
</dbReference>
<proteinExistence type="inferred from homology"/>